<reference evidence="2 3" key="1">
    <citation type="journal article" date="2015" name="Nature">
        <title>rRNA introns, odd ribosomes, and small enigmatic genomes across a large radiation of phyla.</title>
        <authorList>
            <person name="Brown C.T."/>
            <person name="Hug L.A."/>
            <person name="Thomas B.C."/>
            <person name="Sharon I."/>
            <person name="Castelle C.J."/>
            <person name="Singh A."/>
            <person name="Wilkins M.J."/>
            <person name="Williams K.H."/>
            <person name="Banfield J.F."/>
        </authorList>
    </citation>
    <scope>NUCLEOTIDE SEQUENCE [LARGE SCALE GENOMIC DNA]</scope>
</reference>
<dbReference type="EMBL" id="LCRX01000014">
    <property type="protein sequence ID" value="KKW41718.1"/>
    <property type="molecule type" value="Genomic_DNA"/>
</dbReference>
<feature type="domain" description="Nudix hydrolase" evidence="1">
    <location>
        <begin position="28"/>
        <end position="158"/>
    </location>
</feature>
<dbReference type="Proteomes" id="UP000033870">
    <property type="component" value="Unassembled WGS sequence"/>
</dbReference>
<evidence type="ECO:0000313" key="3">
    <source>
        <dbReference type="Proteomes" id="UP000033870"/>
    </source>
</evidence>
<dbReference type="AlphaFoldDB" id="A0A0G1YE10"/>
<accession>A0A0G1YE10</accession>
<evidence type="ECO:0000259" key="1">
    <source>
        <dbReference type="PROSITE" id="PS51462"/>
    </source>
</evidence>
<keyword evidence="2" id="KW-0413">Isomerase</keyword>
<dbReference type="InterPro" id="IPR000086">
    <property type="entry name" value="NUDIX_hydrolase_dom"/>
</dbReference>
<organism evidence="2 3">
    <name type="scientific">Candidatus Magasanikbacteria bacterium GW2011_GWA2_56_11</name>
    <dbReference type="NCBI Taxonomy" id="1619044"/>
    <lineage>
        <taxon>Bacteria</taxon>
        <taxon>Candidatus Magasanikiibacteriota</taxon>
    </lineage>
</organism>
<dbReference type="Gene3D" id="3.90.79.10">
    <property type="entry name" value="Nucleoside Triphosphate Pyrophosphohydrolase"/>
    <property type="match status" value="1"/>
</dbReference>
<dbReference type="InterPro" id="IPR015797">
    <property type="entry name" value="NUDIX_hydrolase-like_dom_sf"/>
</dbReference>
<dbReference type="Pfam" id="PF00293">
    <property type="entry name" value="NUDIX"/>
    <property type="match status" value="1"/>
</dbReference>
<gene>
    <name evidence="2" type="ORF">UY92_C0014G0043</name>
</gene>
<dbReference type="SUPFAM" id="SSF55811">
    <property type="entry name" value="Nudix"/>
    <property type="match status" value="1"/>
</dbReference>
<dbReference type="PANTHER" id="PTHR10885">
    <property type="entry name" value="ISOPENTENYL-DIPHOSPHATE DELTA-ISOMERASE"/>
    <property type="match status" value="1"/>
</dbReference>
<evidence type="ECO:0000313" key="2">
    <source>
        <dbReference type="EMBL" id="KKW41718.1"/>
    </source>
</evidence>
<protein>
    <submittedName>
        <fullName evidence="2">Isopentenyl-diphosphate Delta-isomerase</fullName>
    </submittedName>
</protein>
<sequence length="174" mass="20130">MSKAKIIIVDEKDSVIGLKERGTLKPEDIYRVSALWIQNSKGDTLLAQRSFNKKHDPGKWGPAVAGTIDQGETYESNIIKEAEEEIGLNNCHFEKAFYKMNDGKHKHFVQWYFALLDKDIHEFTIQKEEVEQIKWFSREELLKKLADFPDIFLKSTKECVDYFSNNVGSGMHIT</sequence>
<dbReference type="STRING" id="1619044.UY92_C0014G0043"/>
<dbReference type="PANTHER" id="PTHR10885:SF0">
    <property type="entry name" value="ISOPENTENYL-DIPHOSPHATE DELTA-ISOMERASE"/>
    <property type="match status" value="1"/>
</dbReference>
<name>A0A0G1YE10_9BACT</name>
<dbReference type="PROSITE" id="PS51462">
    <property type="entry name" value="NUDIX"/>
    <property type="match status" value="1"/>
</dbReference>
<comment type="caution">
    <text evidence="2">The sequence shown here is derived from an EMBL/GenBank/DDBJ whole genome shotgun (WGS) entry which is preliminary data.</text>
</comment>
<proteinExistence type="predicted"/>
<dbReference type="GO" id="GO:0016853">
    <property type="term" value="F:isomerase activity"/>
    <property type="evidence" value="ECO:0007669"/>
    <property type="project" value="UniProtKB-KW"/>
</dbReference>